<accession>A6WH70</accession>
<dbReference type="HOGENOM" id="CLU_2450659_0_0_11"/>
<keyword evidence="2" id="KW-1185">Reference proteome</keyword>
<evidence type="ECO:0000313" key="1">
    <source>
        <dbReference type="EMBL" id="ABS06159.1"/>
    </source>
</evidence>
<dbReference type="EMBL" id="CP000752">
    <property type="protein sequence ID" value="ABS06159.1"/>
    <property type="molecule type" value="Genomic_DNA"/>
</dbReference>
<name>A6WH70_KINRD</name>
<dbReference type="AlphaFoldDB" id="A6WH70"/>
<reference evidence="2" key="1">
    <citation type="journal article" date="2008" name="PLoS ONE">
        <title>Survival in nuclear waste, extreme resistance, and potential applications gleaned from the genome sequence of Kineococcus radiotolerans SRS30216.</title>
        <authorList>
            <person name="Bagwell C.E."/>
            <person name="Bhat S."/>
            <person name="Hawkins G.M."/>
            <person name="Smith B.W."/>
            <person name="Biswas T."/>
            <person name="Hoover T.R."/>
            <person name="Saunders E."/>
            <person name="Han C.S."/>
            <person name="Tsodikov O.V."/>
            <person name="Shimkets L.J."/>
        </authorList>
    </citation>
    <scope>NUCLEOTIDE SEQUENCE [LARGE SCALE GENOMIC DNA]</scope>
    <source>
        <strain evidence="2">ATCC BAA-149 / DSM 14245 / SRS30216</strain>
    </source>
</reference>
<gene>
    <name evidence="1" type="ordered locus">Krad_4701</name>
</gene>
<geneLocation type="plasmid" evidence="1 2">
    <name>pKRAD02</name>
</geneLocation>
<evidence type="ECO:0000313" key="2">
    <source>
        <dbReference type="Proteomes" id="UP000001116"/>
    </source>
</evidence>
<dbReference type="Proteomes" id="UP000001116">
    <property type="component" value="Plasmid pKRAD02"/>
</dbReference>
<protein>
    <submittedName>
        <fullName evidence="1">Uncharacterized protein</fullName>
    </submittedName>
</protein>
<sequence>MNLYRRRQQVPEPGLLQAVVAIDPTCCRCGSGPCVAVIAHPVPAPTLRALGIDPRDPDRCRGVCSRCAAAARARRPRRFAISAGAGGRA</sequence>
<proteinExistence type="predicted"/>
<organism evidence="1 2">
    <name type="scientific">Kineococcus radiotolerans (strain ATCC BAA-149 / DSM 14245 / SRS30216)</name>
    <dbReference type="NCBI Taxonomy" id="266940"/>
    <lineage>
        <taxon>Bacteria</taxon>
        <taxon>Bacillati</taxon>
        <taxon>Actinomycetota</taxon>
        <taxon>Actinomycetes</taxon>
        <taxon>Kineosporiales</taxon>
        <taxon>Kineosporiaceae</taxon>
        <taxon>Kineococcus</taxon>
    </lineage>
</organism>
<keyword evidence="1" id="KW-0614">Plasmid</keyword>
<dbReference type="KEGG" id="kra:Krad_4701"/>